<dbReference type="PANTHER" id="PTHR12346:SF0">
    <property type="entry name" value="SIN3A, ISOFORM G"/>
    <property type="match status" value="1"/>
</dbReference>
<evidence type="ECO:0000256" key="5">
    <source>
        <dbReference type="PROSITE-ProRule" id="PRU00810"/>
    </source>
</evidence>
<sequence>MPTLAKVLRELKVEDALLYLDQVKMAFGDKPEIYNEFLDIMKNFKAQEIDTPGVIQQVSHLFHGYSKLILGFNTFLPDGYKIELPIEGDSSAMTVITPSGVSASIAGAPLAPSKLEKTHKIGGAPYLCTPRIKPYRRRCQSYRAAYFQQVTTIKKRFAHEPETYKAFLEILHTYQKEQRSIKDVLEQVSQLFADHPDLLKEFTYFLPDAVQEQAKVSKTISRHKDFYPAVSQERLSRAARESELRRARHRGLNTSTDYLTDSANIGHPRLSKGRRSLNNIRDDWAEFLKCLDLYSQNLLHRSEMIQLSAALFRSHGLSEEVLDAFKKLLQYQGTSFLWASTPLHEIDFSRCKHGTPSYRALPTSMSHPRCGGRSDLDQNVLNDVWVSQPVGSEETNSFKHVRKNVYEEELFKCEDERFELDMITDSNAAAIASLELINTAVQQSLRSTVSPPCKDENIINDSMSLVGFAIDSVALYATHLNAILRVYGEHGAELLELMYKSPQAVLPMVLKRLKQKGMEWCKKKESISASWKEQLSQNIVHAADHRSFHSHQKEQKSVLPRHLVQDLIDVNSSQIERNTMHSTESSSDNSEMLLHLGHNANAIHLTLFHLIYDVLEQSLMSRVDKNRVLIFWRHFFARFLDITREENVIDFALGRREMQTIASVTDAAICLNCSDSRKSSNEENLNSNPLILLGELSRAELRVACVDDDGRARNFSSKASGGRQGGQDVDTEQSSTNGSLVSTQHVYIFFRLYHQLFQRFDAAHGLCFHGDFVLASGTRVNDCMLQNDNLKTQKNRFEAFVSMVYGLVDGSLDAFQYEDGCRCMLGRKAYEVFSVDKLIVRVLKQLQLVVNDVTSCKLLALWQLGEEQRSAPNLIKTAPMTSPHDSPATANSNSPTGQILSSCPEASARRLLKSCSTVHSPLYTIRYTPRDCETAKGRHAFIIKLSQGADDNEFSH</sequence>
<keyword evidence="3" id="KW-0677">Repeat</keyword>
<evidence type="ECO:0000256" key="3">
    <source>
        <dbReference type="ARBA" id="ARBA00022737"/>
    </source>
</evidence>
<organism evidence="9">
    <name type="scientific">Aureococcus anophagefferens</name>
    <name type="common">Harmful bloom alga</name>
    <dbReference type="NCBI Taxonomy" id="44056"/>
    <lineage>
        <taxon>Eukaryota</taxon>
        <taxon>Sar</taxon>
        <taxon>Stramenopiles</taxon>
        <taxon>Ochrophyta</taxon>
        <taxon>Pelagophyceae</taxon>
        <taxon>Pelagomonadales</taxon>
        <taxon>Pelagomonadaceae</taxon>
        <taxon>Aureococcus</taxon>
    </lineage>
</organism>
<dbReference type="Pfam" id="PF02671">
    <property type="entry name" value="PAH"/>
    <property type="match status" value="2"/>
</dbReference>
<proteinExistence type="predicted"/>
<evidence type="ECO:0000256" key="2">
    <source>
        <dbReference type="ARBA" id="ARBA00022491"/>
    </source>
</evidence>
<dbReference type="Pfam" id="PF08295">
    <property type="entry name" value="Sin3_corepress"/>
    <property type="match status" value="1"/>
</dbReference>
<dbReference type="Pfam" id="PF16879">
    <property type="entry name" value="Sin3a_C"/>
    <property type="match status" value="1"/>
</dbReference>
<dbReference type="KEGG" id="aaf:AURANDRAFT_39114"/>
<reference evidence="8 9" key="1">
    <citation type="journal article" date="2011" name="Proc. Natl. Acad. Sci. U.S.A.">
        <title>Niche of harmful alga Aureococcus anophagefferens revealed through ecogenomics.</title>
        <authorList>
            <person name="Gobler C.J."/>
            <person name="Berry D.L."/>
            <person name="Dyhrman S.T."/>
            <person name="Wilhelm S.W."/>
            <person name="Salamov A."/>
            <person name="Lobanov A.V."/>
            <person name="Zhang Y."/>
            <person name="Collier J.L."/>
            <person name="Wurch L.L."/>
            <person name="Kustka A.B."/>
            <person name="Dill B.D."/>
            <person name="Shah M."/>
            <person name="VerBerkmoes N.C."/>
            <person name="Kuo A."/>
            <person name="Terry A."/>
            <person name="Pangilinan J."/>
            <person name="Lindquist E.A."/>
            <person name="Lucas S."/>
            <person name="Paulsen I.T."/>
            <person name="Hattenrath-Lehmann T.K."/>
            <person name="Talmage S.C."/>
            <person name="Walker E.A."/>
            <person name="Koch F."/>
            <person name="Burson A.M."/>
            <person name="Marcoval M.A."/>
            <person name="Tang Y.Z."/>
            <person name="Lecleir G.R."/>
            <person name="Coyne K.J."/>
            <person name="Berg G.M."/>
            <person name="Bertrand E.M."/>
            <person name="Saito M.A."/>
            <person name="Gladyshev V.N."/>
            <person name="Grigoriev I.V."/>
        </authorList>
    </citation>
    <scope>NUCLEOTIDE SEQUENCE [LARGE SCALE GENOMIC DNA]</scope>
    <source>
        <strain evidence="9">CCMP 1984</strain>
    </source>
</reference>
<evidence type="ECO:0000256" key="4">
    <source>
        <dbReference type="ARBA" id="ARBA00023242"/>
    </source>
</evidence>
<dbReference type="GeneID" id="20221940"/>
<comment type="subcellular location">
    <subcellularLocation>
        <location evidence="1 5">Nucleus</location>
    </subcellularLocation>
</comment>
<evidence type="ECO:0000313" key="8">
    <source>
        <dbReference type="EMBL" id="EGB04184.1"/>
    </source>
</evidence>
<dbReference type="InterPro" id="IPR039774">
    <property type="entry name" value="Sin3-like"/>
</dbReference>
<keyword evidence="2" id="KW-0678">Repressor</keyword>
<evidence type="ECO:0000313" key="9">
    <source>
        <dbReference type="Proteomes" id="UP000002729"/>
    </source>
</evidence>
<evidence type="ECO:0000256" key="1">
    <source>
        <dbReference type="ARBA" id="ARBA00004123"/>
    </source>
</evidence>
<dbReference type="InterPro" id="IPR003822">
    <property type="entry name" value="PAH"/>
</dbReference>
<dbReference type="FunFam" id="1.20.1160.11:FF:000001">
    <property type="entry name" value="Paired amphipathic helix protein Sin3"/>
    <property type="match status" value="1"/>
</dbReference>
<dbReference type="PANTHER" id="PTHR12346">
    <property type="entry name" value="SIN3B-RELATED"/>
    <property type="match status" value="1"/>
</dbReference>
<feature type="region of interest" description="Disordered" evidence="6">
    <location>
        <begin position="715"/>
        <end position="736"/>
    </location>
</feature>
<keyword evidence="9" id="KW-1185">Reference proteome</keyword>
<dbReference type="FunFam" id="1.20.1160.11:FF:000003">
    <property type="entry name" value="Paired amphipathic helix SIN3-like protein"/>
    <property type="match status" value="1"/>
</dbReference>
<accession>F0YL33</accession>
<dbReference type="EMBL" id="GL833155">
    <property type="protein sequence ID" value="EGB04184.1"/>
    <property type="molecule type" value="Genomic_DNA"/>
</dbReference>
<name>F0YL33_AURAN</name>
<gene>
    <name evidence="8" type="ORF">AURANDRAFT_39114</name>
</gene>
<dbReference type="Proteomes" id="UP000002729">
    <property type="component" value="Unassembled WGS sequence"/>
</dbReference>
<dbReference type="OMA" id="TLQNCKP"/>
<feature type="region of interest" description="Disordered" evidence="6">
    <location>
        <begin position="876"/>
        <end position="899"/>
    </location>
</feature>
<keyword evidence="4 5" id="KW-0539">Nucleus</keyword>
<dbReference type="InterPro" id="IPR013194">
    <property type="entry name" value="HDAC_interact_dom"/>
</dbReference>
<dbReference type="GO" id="GO:0003714">
    <property type="term" value="F:transcription corepressor activity"/>
    <property type="evidence" value="ECO:0007669"/>
    <property type="project" value="InterPro"/>
</dbReference>
<dbReference type="PROSITE" id="PS51477">
    <property type="entry name" value="PAH"/>
    <property type="match status" value="2"/>
</dbReference>
<dbReference type="eggNOG" id="KOG4204">
    <property type="taxonomic scope" value="Eukaryota"/>
</dbReference>
<dbReference type="RefSeq" id="XP_009041169.1">
    <property type="nucleotide sequence ID" value="XM_009042921.1"/>
</dbReference>
<dbReference type="SMART" id="SM00761">
    <property type="entry name" value="HDAC_interact"/>
    <property type="match status" value="1"/>
</dbReference>
<evidence type="ECO:0000256" key="6">
    <source>
        <dbReference type="SAM" id="MobiDB-lite"/>
    </source>
</evidence>
<dbReference type="AlphaFoldDB" id="F0YL33"/>
<dbReference type="InParanoid" id="F0YL33"/>
<feature type="domain" description="Histone deacetylase interacting" evidence="7">
    <location>
        <begin position="350"/>
        <end position="451"/>
    </location>
</feature>
<dbReference type="GO" id="GO:0000122">
    <property type="term" value="P:negative regulation of transcription by RNA polymerase II"/>
    <property type="evidence" value="ECO:0007669"/>
    <property type="project" value="TreeGrafter"/>
</dbReference>
<dbReference type="OrthoDB" id="10265969at2759"/>
<dbReference type="GO" id="GO:0000118">
    <property type="term" value="C:histone deacetylase complex"/>
    <property type="evidence" value="ECO:0007669"/>
    <property type="project" value="TreeGrafter"/>
</dbReference>
<evidence type="ECO:0000259" key="7">
    <source>
        <dbReference type="SMART" id="SM00761"/>
    </source>
</evidence>
<dbReference type="InterPro" id="IPR031693">
    <property type="entry name" value="Sin3_C"/>
</dbReference>
<dbReference type="SUPFAM" id="SSF47762">
    <property type="entry name" value="PAH2 domain"/>
    <property type="match status" value="2"/>
</dbReference>
<dbReference type="GO" id="GO:0000785">
    <property type="term" value="C:chromatin"/>
    <property type="evidence" value="ECO:0007669"/>
    <property type="project" value="TreeGrafter"/>
</dbReference>
<dbReference type="InterPro" id="IPR036600">
    <property type="entry name" value="PAH_sf"/>
</dbReference>
<protein>
    <recommendedName>
        <fullName evidence="7">Histone deacetylase interacting domain-containing protein</fullName>
    </recommendedName>
</protein>
<dbReference type="Gene3D" id="1.20.1160.11">
    <property type="entry name" value="Paired amphipathic helix"/>
    <property type="match status" value="3"/>
</dbReference>
<feature type="compositionally biased region" description="Polar residues" evidence="6">
    <location>
        <begin position="879"/>
        <end position="899"/>
    </location>
</feature>